<reference evidence="2 3" key="1">
    <citation type="journal article" date="2015" name="Int. J. Syst. Evol. Microbiol.">
        <title>Micromonospora costi sp. nov., isolated from a leaf of Costus speciosus.</title>
        <authorList>
            <person name="Thawai C."/>
        </authorList>
    </citation>
    <scope>NUCLEOTIDE SEQUENCE [LARGE SCALE GENOMIC DNA]</scope>
    <source>
        <strain evidence="2 3">CS1-12</strain>
    </source>
</reference>
<dbReference type="SUPFAM" id="SSF46894">
    <property type="entry name" value="C-terminal effector domain of the bipartite response regulators"/>
    <property type="match status" value="1"/>
</dbReference>
<evidence type="ECO:0000313" key="3">
    <source>
        <dbReference type="Proteomes" id="UP000279968"/>
    </source>
</evidence>
<protein>
    <submittedName>
        <fullName evidence="2">ATPase</fullName>
    </submittedName>
</protein>
<comment type="caution">
    <text evidence="2">The sequence shown here is derived from an EMBL/GenBank/DDBJ whole genome shotgun (WGS) entry which is preliminary data.</text>
</comment>
<dbReference type="Gene3D" id="1.10.10.10">
    <property type="entry name" value="Winged helix-like DNA-binding domain superfamily/Winged helix DNA-binding domain"/>
    <property type="match status" value="1"/>
</dbReference>
<dbReference type="InterPro" id="IPR027417">
    <property type="entry name" value="P-loop_NTPase"/>
</dbReference>
<dbReference type="PRINTS" id="PR00038">
    <property type="entry name" value="HTHLUXR"/>
</dbReference>
<dbReference type="AlphaFoldDB" id="A0A3B0AD02"/>
<name>A0A3B0AD02_9ACTN</name>
<dbReference type="EMBL" id="RBAN01000001">
    <property type="protein sequence ID" value="RKN57566.1"/>
    <property type="molecule type" value="Genomic_DNA"/>
</dbReference>
<dbReference type="PANTHER" id="PTHR47691:SF3">
    <property type="entry name" value="HTH-TYPE TRANSCRIPTIONAL REGULATOR RV0890C-RELATED"/>
    <property type="match status" value="1"/>
</dbReference>
<dbReference type="InterPro" id="IPR016032">
    <property type="entry name" value="Sig_transdc_resp-reg_C-effctor"/>
</dbReference>
<dbReference type="InterPro" id="IPR036388">
    <property type="entry name" value="WH-like_DNA-bd_sf"/>
</dbReference>
<dbReference type="CDD" id="cd06170">
    <property type="entry name" value="LuxR_C_like"/>
    <property type="match status" value="1"/>
</dbReference>
<organism evidence="2 3">
    <name type="scientific">Micromonospora costi</name>
    <dbReference type="NCBI Taxonomy" id="1530042"/>
    <lineage>
        <taxon>Bacteria</taxon>
        <taxon>Bacillati</taxon>
        <taxon>Actinomycetota</taxon>
        <taxon>Actinomycetes</taxon>
        <taxon>Micromonosporales</taxon>
        <taxon>Micromonosporaceae</taxon>
        <taxon>Micromonospora</taxon>
    </lineage>
</organism>
<evidence type="ECO:0000313" key="2">
    <source>
        <dbReference type="EMBL" id="RKN57566.1"/>
    </source>
</evidence>
<dbReference type="GO" id="GO:0003677">
    <property type="term" value="F:DNA binding"/>
    <property type="evidence" value="ECO:0007669"/>
    <property type="project" value="InterPro"/>
</dbReference>
<dbReference type="Proteomes" id="UP000279968">
    <property type="component" value="Unassembled WGS sequence"/>
</dbReference>
<dbReference type="SMART" id="SM00421">
    <property type="entry name" value="HTH_LUXR"/>
    <property type="match status" value="1"/>
</dbReference>
<keyword evidence="3" id="KW-1185">Reference proteome</keyword>
<sequence length="929" mass="97223">MAHVTGSHGTPRISRREADVLAALGERLTNAEIAAKLFISVRTVESHVSSLLRKFAVADRLALAGVARARTSATAALPGLPVPRTSFIGRAHERDALLTALDTARLVTLVGPGGVGKTRLAIEVSGAIHIHGGFVDLVPVRPGYVVQAVATRLGLREGPERPLLDAVVEHLGHRPALLVLDNCEHLVDTVAGFVDRVLAACPGTTVLATSRQRLGLPGERSVTVGPLALASDAERLFRERAAAVDPELVAEPAAVADICARLDGIPLAIELAAARTASLGVDTLRAALTDSLRVLDGGRGHDQRHHSLRAVLDWSHDLLHPAERDMFRRLSVFRGGFDLAAATAVAVPADAPPAGAAASVADVLGRLADRSLMVRYGGATSRWRMLETIRAYAAAKLAASGDEAAVRRGYLRWAARTATALADRVALSGDAWTDEFDGVADDLRSALATAPAGPDEVAHRLARALGELTYARRFLRESVTHFRRAADHAPAATAAADLLVASDAVYTVDRASVAFDLLLQAAERAREAGDRRGEAVTLARAVVTVHRFSAGFTRPVPPDRVRQLLGDARAAAGGGGDARAAADGGDALVAAHLAAAEAWSAGVTPTGAALAERAVAMADAVGDEVLVSGALDLAGTLAARAGRLREAHRIARQRLDLLPLMPRHRPECAAEVLDICHVAWLCAFAAGDLPAALDTAETIAADEVLGAHPYRAASKLVPTLVMVGRFDEALDHARGMWHAWEAAGCPTAAWMAPAASAAALAHGLRHDPEGHRQWRARAVRATGVTNPALARGNDSFASFVDVRVAAHAGRFTDAAALVERASADFPPGRHETYARAAAAELAVLAGLPDADDRLADAAAAGDENEWAAACLARARGRRHGDRDSLVAAARGFARVGARFERAVTLLLLPDQAAQGRVELEDLSVPGPVG</sequence>
<feature type="domain" description="HTH luxR-type" evidence="1">
    <location>
        <begin position="6"/>
        <end position="71"/>
    </location>
</feature>
<dbReference type="PANTHER" id="PTHR47691">
    <property type="entry name" value="REGULATOR-RELATED"/>
    <property type="match status" value="1"/>
</dbReference>
<accession>A0A3B0AD02</accession>
<dbReference type="PROSITE" id="PS50043">
    <property type="entry name" value="HTH_LUXR_2"/>
    <property type="match status" value="1"/>
</dbReference>
<dbReference type="SUPFAM" id="SSF52540">
    <property type="entry name" value="P-loop containing nucleoside triphosphate hydrolases"/>
    <property type="match status" value="1"/>
</dbReference>
<dbReference type="PRINTS" id="PR00364">
    <property type="entry name" value="DISEASERSIST"/>
</dbReference>
<dbReference type="GO" id="GO:0006355">
    <property type="term" value="P:regulation of DNA-templated transcription"/>
    <property type="evidence" value="ECO:0007669"/>
    <property type="project" value="InterPro"/>
</dbReference>
<gene>
    <name evidence="2" type="ORF">D7193_02555</name>
</gene>
<dbReference type="InterPro" id="IPR058852">
    <property type="entry name" value="HTH_77"/>
</dbReference>
<proteinExistence type="predicted"/>
<evidence type="ECO:0000259" key="1">
    <source>
        <dbReference type="PROSITE" id="PS50043"/>
    </source>
</evidence>
<dbReference type="Pfam" id="PF00196">
    <property type="entry name" value="GerE"/>
    <property type="match status" value="1"/>
</dbReference>
<dbReference type="InterPro" id="IPR000792">
    <property type="entry name" value="Tscrpt_reg_LuxR_C"/>
</dbReference>
<dbReference type="Pfam" id="PF25872">
    <property type="entry name" value="HTH_77"/>
    <property type="match status" value="1"/>
</dbReference>
<dbReference type="Gene3D" id="3.40.50.300">
    <property type="entry name" value="P-loop containing nucleotide triphosphate hydrolases"/>
    <property type="match status" value="1"/>
</dbReference>